<dbReference type="Proteomes" id="UP001234178">
    <property type="component" value="Unassembled WGS sequence"/>
</dbReference>
<sequence>MRKYGISAAFLSSSTFWKNMIAIGLRGNDVVTIELYRSLLDSSAVRSILSSTHCGNNQLSFILALRKRTSLGSHILTHPLDFKFGHQTDIPGTTKKGQDV</sequence>
<evidence type="ECO:0000313" key="2">
    <source>
        <dbReference type="Proteomes" id="UP001234178"/>
    </source>
</evidence>
<organism evidence="1 2">
    <name type="scientific">Daphnia magna</name>
    <dbReference type="NCBI Taxonomy" id="35525"/>
    <lineage>
        <taxon>Eukaryota</taxon>
        <taxon>Metazoa</taxon>
        <taxon>Ecdysozoa</taxon>
        <taxon>Arthropoda</taxon>
        <taxon>Crustacea</taxon>
        <taxon>Branchiopoda</taxon>
        <taxon>Diplostraca</taxon>
        <taxon>Cladocera</taxon>
        <taxon>Anomopoda</taxon>
        <taxon>Daphniidae</taxon>
        <taxon>Daphnia</taxon>
    </lineage>
</organism>
<name>A0ABQ9Z1D1_9CRUS</name>
<comment type="caution">
    <text evidence="1">The sequence shown here is derived from an EMBL/GenBank/DDBJ whole genome shotgun (WGS) entry which is preliminary data.</text>
</comment>
<proteinExistence type="predicted"/>
<reference evidence="1 2" key="1">
    <citation type="journal article" date="2023" name="Nucleic Acids Res.">
        <title>The hologenome of Daphnia magna reveals possible DNA methylation and microbiome-mediated evolution of the host genome.</title>
        <authorList>
            <person name="Chaturvedi A."/>
            <person name="Li X."/>
            <person name="Dhandapani V."/>
            <person name="Marshall H."/>
            <person name="Kissane S."/>
            <person name="Cuenca-Cambronero M."/>
            <person name="Asole G."/>
            <person name="Calvet F."/>
            <person name="Ruiz-Romero M."/>
            <person name="Marangio P."/>
            <person name="Guigo R."/>
            <person name="Rago D."/>
            <person name="Mirbahai L."/>
            <person name="Eastwood N."/>
            <person name="Colbourne J.K."/>
            <person name="Zhou J."/>
            <person name="Mallon E."/>
            <person name="Orsini L."/>
        </authorList>
    </citation>
    <scope>NUCLEOTIDE SEQUENCE [LARGE SCALE GENOMIC DNA]</scope>
    <source>
        <strain evidence="1">LRV0_1</strain>
    </source>
</reference>
<evidence type="ECO:0000313" key="1">
    <source>
        <dbReference type="EMBL" id="KAK4006705.1"/>
    </source>
</evidence>
<accession>A0ABQ9Z1D1</accession>
<keyword evidence="2" id="KW-1185">Reference proteome</keyword>
<gene>
    <name evidence="1" type="ORF">OUZ56_011864</name>
</gene>
<dbReference type="EMBL" id="JAOYFB010000002">
    <property type="protein sequence ID" value="KAK4006705.1"/>
    <property type="molecule type" value="Genomic_DNA"/>
</dbReference>
<protein>
    <submittedName>
        <fullName evidence="1">Uncharacterized protein</fullName>
    </submittedName>
</protein>